<keyword evidence="5 7" id="KW-1133">Transmembrane helix</keyword>
<keyword evidence="4 7" id="KW-0812">Transmembrane</keyword>
<feature type="transmembrane region" description="Helical" evidence="7">
    <location>
        <begin position="55"/>
        <end position="74"/>
    </location>
</feature>
<dbReference type="InterPro" id="IPR036259">
    <property type="entry name" value="MFS_trans_sf"/>
</dbReference>
<dbReference type="Pfam" id="PF07690">
    <property type="entry name" value="MFS_1"/>
    <property type="match status" value="1"/>
</dbReference>
<evidence type="ECO:0000256" key="7">
    <source>
        <dbReference type="SAM" id="Phobius"/>
    </source>
</evidence>
<dbReference type="InterPro" id="IPR050171">
    <property type="entry name" value="MFS_Transporters"/>
</dbReference>
<dbReference type="Gene3D" id="1.20.1250.20">
    <property type="entry name" value="MFS general substrate transporter like domains"/>
    <property type="match status" value="1"/>
</dbReference>
<comment type="caution">
    <text evidence="9">The sequence shown here is derived from an EMBL/GenBank/DDBJ whole genome shotgun (WGS) entry which is preliminary data.</text>
</comment>
<dbReference type="PANTHER" id="PTHR23517">
    <property type="entry name" value="RESISTANCE PROTEIN MDTM, PUTATIVE-RELATED-RELATED"/>
    <property type="match status" value="1"/>
</dbReference>
<gene>
    <name evidence="9" type="ORF">ON753_11450</name>
</gene>
<feature type="transmembrane region" description="Helical" evidence="7">
    <location>
        <begin position="173"/>
        <end position="192"/>
    </location>
</feature>
<keyword evidence="3" id="KW-1003">Cell membrane</keyword>
<feature type="transmembrane region" description="Helical" evidence="7">
    <location>
        <begin position="144"/>
        <end position="167"/>
    </location>
</feature>
<evidence type="ECO:0000256" key="2">
    <source>
        <dbReference type="ARBA" id="ARBA00022448"/>
    </source>
</evidence>
<evidence type="ECO:0000256" key="5">
    <source>
        <dbReference type="ARBA" id="ARBA00022989"/>
    </source>
</evidence>
<evidence type="ECO:0000256" key="4">
    <source>
        <dbReference type="ARBA" id="ARBA00022692"/>
    </source>
</evidence>
<name>A0ABT3R164_9HYPH</name>
<feature type="domain" description="Major facilitator superfamily (MFS) profile" evidence="8">
    <location>
        <begin position="17"/>
        <end position="401"/>
    </location>
</feature>
<feature type="transmembrane region" description="Helical" evidence="7">
    <location>
        <begin position="110"/>
        <end position="132"/>
    </location>
</feature>
<feature type="transmembrane region" description="Helical" evidence="7">
    <location>
        <begin position="345"/>
        <end position="364"/>
    </location>
</feature>
<proteinExistence type="predicted"/>
<feature type="transmembrane region" description="Helical" evidence="7">
    <location>
        <begin position="254"/>
        <end position="275"/>
    </location>
</feature>
<sequence length="406" mass="42198">MSATKSNRQRPLWLDVAAIGLLMTATLKIMANATISPALPALEASFSGDPGAATLTRFLVSAPSLSVVLIAPFAGMAADRIGRGPMLLAGVLLFVLSGTAGAYLPDLYSILISRLLLGVAVAMTMTAQVALVGDMFAGARRSAFMGWQTAAINFSGFLFIGLAGYLAGVSPRLPFLIYAFPVLLLPMLVLILQGERRAAAALPQADLQDAPLSARHWVKPAALVGGLTMVTVMLFFLMPSQLPFYLDQNGFDSASATAIGLGALTLTAGFVAMTFRRFSERLGLAATFALGFLLMCGGFAALAFEASWGFILIGAALVGAGYALVQPAFLLLALQIAPADRRGSVSGIVATSMFLGQVVSPLVLTPLIQAFGFAAVYLGTALALLFLAAASIAPALVRQYRQGEAG</sequence>
<evidence type="ECO:0000259" key="8">
    <source>
        <dbReference type="PROSITE" id="PS50850"/>
    </source>
</evidence>
<feature type="transmembrane region" description="Helical" evidence="7">
    <location>
        <begin position="86"/>
        <end position="104"/>
    </location>
</feature>
<keyword evidence="6 7" id="KW-0472">Membrane</keyword>
<accession>A0ABT3R164</accession>
<evidence type="ECO:0000256" key="6">
    <source>
        <dbReference type="ARBA" id="ARBA00023136"/>
    </source>
</evidence>
<keyword evidence="10" id="KW-1185">Reference proteome</keyword>
<evidence type="ECO:0000313" key="9">
    <source>
        <dbReference type="EMBL" id="MCX2722982.1"/>
    </source>
</evidence>
<feature type="transmembrane region" description="Helical" evidence="7">
    <location>
        <begin position="310"/>
        <end position="333"/>
    </location>
</feature>
<dbReference type="InterPro" id="IPR020846">
    <property type="entry name" value="MFS_dom"/>
</dbReference>
<dbReference type="CDD" id="cd17473">
    <property type="entry name" value="MFS_arabinose_efflux_permease_like"/>
    <property type="match status" value="1"/>
</dbReference>
<evidence type="ECO:0000256" key="3">
    <source>
        <dbReference type="ARBA" id="ARBA00022475"/>
    </source>
</evidence>
<feature type="transmembrane region" description="Helical" evidence="7">
    <location>
        <begin position="282"/>
        <end position="304"/>
    </location>
</feature>
<dbReference type="PANTHER" id="PTHR23517:SF3">
    <property type="entry name" value="INTEGRAL MEMBRANE TRANSPORT PROTEIN"/>
    <property type="match status" value="1"/>
</dbReference>
<comment type="subcellular location">
    <subcellularLocation>
        <location evidence="1">Cell membrane</location>
        <topology evidence="1">Multi-pass membrane protein</topology>
    </subcellularLocation>
</comment>
<dbReference type="Proteomes" id="UP001300261">
    <property type="component" value="Unassembled WGS sequence"/>
</dbReference>
<organism evidence="9 10">
    <name type="scientific">Roseibium salinum</name>
    <dbReference type="NCBI Taxonomy" id="1604349"/>
    <lineage>
        <taxon>Bacteria</taxon>
        <taxon>Pseudomonadati</taxon>
        <taxon>Pseudomonadota</taxon>
        <taxon>Alphaproteobacteria</taxon>
        <taxon>Hyphomicrobiales</taxon>
        <taxon>Stappiaceae</taxon>
        <taxon>Roseibium</taxon>
    </lineage>
</organism>
<dbReference type="InterPro" id="IPR011701">
    <property type="entry name" value="MFS"/>
</dbReference>
<feature type="transmembrane region" description="Helical" evidence="7">
    <location>
        <begin position="370"/>
        <end position="397"/>
    </location>
</feature>
<feature type="transmembrane region" description="Helical" evidence="7">
    <location>
        <begin position="221"/>
        <end position="242"/>
    </location>
</feature>
<dbReference type="RefSeq" id="WP_265962645.1">
    <property type="nucleotide sequence ID" value="NZ_JAPEVI010000003.1"/>
</dbReference>
<evidence type="ECO:0000313" key="10">
    <source>
        <dbReference type="Proteomes" id="UP001300261"/>
    </source>
</evidence>
<evidence type="ECO:0000256" key="1">
    <source>
        <dbReference type="ARBA" id="ARBA00004651"/>
    </source>
</evidence>
<feature type="transmembrane region" description="Helical" evidence="7">
    <location>
        <begin position="12"/>
        <end position="35"/>
    </location>
</feature>
<dbReference type="SUPFAM" id="SSF103473">
    <property type="entry name" value="MFS general substrate transporter"/>
    <property type="match status" value="1"/>
</dbReference>
<dbReference type="PROSITE" id="PS50850">
    <property type="entry name" value="MFS"/>
    <property type="match status" value="1"/>
</dbReference>
<reference evidence="9 10" key="1">
    <citation type="journal article" date="2016" name="Int. J. Syst. Evol. Microbiol.">
        <title>Labrenzia salina sp. nov., isolated from the rhizosphere of the halophyte Arthrocnemum macrostachyum.</title>
        <authorList>
            <person name="Camacho M."/>
            <person name="Redondo-Gomez S."/>
            <person name="Rodriguez-Llorente I."/>
            <person name="Rohde M."/>
            <person name="Sproer C."/>
            <person name="Schumann P."/>
            <person name="Klenk H.P."/>
            <person name="Montero-Calasanz M.D.C."/>
        </authorList>
    </citation>
    <scope>NUCLEOTIDE SEQUENCE [LARGE SCALE GENOMIC DNA]</scope>
    <source>
        <strain evidence="9 10">DSM 29163</strain>
    </source>
</reference>
<dbReference type="EMBL" id="JAPEVI010000003">
    <property type="protein sequence ID" value="MCX2722982.1"/>
    <property type="molecule type" value="Genomic_DNA"/>
</dbReference>
<keyword evidence="2" id="KW-0813">Transport</keyword>
<protein>
    <submittedName>
        <fullName evidence="9">MFS transporter</fullName>
    </submittedName>
</protein>